<feature type="transmembrane region" description="Helical" evidence="17">
    <location>
        <begin position="179"/>
        <end position="212"/>
    </location>
</feature>
<evidence type="ECO:0000256" key="15">
    <source>
        <dbReference type="ARBA" id="ARBA00067459"/>
    </source>
</evidence>
<organism evidence="19 20">
    <name type="scientific">Cymbomonas tetramitiformis</name>
    <dbReference type="NCBI Taxonomy" id="36881"/>
    <lineage>
        <taxon>Eukaryota</taxon>
        <taxon>Viridiplantae</taxon>
        <taxon>Chlorophyta</taxon>
        <taxon>Pyramimonadophyceae</taxon>
        <taxon>Pyramimonadales</taxon>
        <taxon>Pyramimonadaceae</taxon>
        <taxon>Cymbomonas</taxon>
    </lineage>
</organism>
<evidence type="ECO:0000256" key="14">
    <source>
        <dbReference type="ARBA" id="ARBA00061395"/>
    </source>
</evidence>
<feature type="transmembrane region" description="Helical" evidence="17">
    <location>
        <begin position="92"/>
        <end position="112"/>
    </location>
</feature>
<dbReference type="FunFam" id="1.10.287.70:FF:000093">
    <property type="entry name" value="Calcium channel subunit Cch1"/>
    <property type="match status" value="1"/>
</dbReference>
<feature type="transmembrane region" description="Helical" evidence="17">
    <location>
        <begin position="282"/>
        <end position="304"/>
    </location>
</feature>
<dbReference type="PROSITE" id="PS50096">
    <property type="entry name" value="IQ"/>
    <property type="match status" value="1"/>
</dbReference>
<evidence type="ECO:0000256" key="17">
    <source>
        <dbReference type="SAM" id="Phobius"/>
    </source>
</evidence>
<dbReference type="PANTHER" id="PTHR45628:SF7">
    <property type="entry name" value="VOLTAGE-DEPENDENT CALCIUM CHANNEL TYPE A SUBUNIT ALPHA-1"/>
    <property type="match status" value="1"/>
</dbReference>
<dbReference type="AlphaFoldDB" id="A0AAE0BWP2"/>
<dbReference type="Pfam" id="PF00520">
    <property type="entry name" value="Ion_trans"/>
    <property type="match status" value="1"/>
</dbReference>
<dbReference type="Proteomes" id="UP001190700">
    <property type="component" value="Unassembled WGS sequence"/>
</dbReference>
<keyword evidence="13" id="KW-0407">Ion channel</keyword>
<keyword evidence="12" id="KW-0325">Glycoprotein</keyword>
<evidence type="ECO:0000259" key="18">
    <source>
        <dbReference type="Pfam" id="PF00520"/>
    </source>
</evidence>
<evidence type="ECO:0000256" key="12">
    <source>
        <dbReference type="ARBA" id="ARBA00023180"/>
    </source>
</evidence>
<keyword evidence="8" id="KW-0851">Voltage-gated channel</keyword>
<gene>
    <name evidence="19" type="ORF">CYMTET_46962</name>
</gene>
<keyword evidence="9 17" id="KW-1133">Transmembrane helix</keyword>
<feature type="compositionally biased region" description="Basic and acidic residues" evidence="16">
    <location>
        <begin position="670"/>
        <end position="680"/>
    </location>
</feature>
<feature type="non-terminal residue" evidence="19">
    <location>
        <position position="761"/>
    </location>
</feature>
<reference evidence="19 20" key="1">
    <citation type="journal article" date="2015" name="Genome Biol. Evol.">
        <title>Comparative Genomics of a Bacterivorous Green Alga Reveals Evolutionary Causalities and Consequences of Phago-Mixotrophic Mode of Nutrition.</title>
        <authorList>
            <person name="Burns J.A."/>
            <person name="Paasch A."/>
            <person name="Narechania A."/>
            <person name="Kim E."/>
        </authorList>
    </citation>
    <scope>NUCLEOTIDE SEQUENCE [LARGE SCALE GENOMIC DNA]</scope>
    <source>
        <strain evidence="19 20">PLY_AMNH</strain>
    </source>
</reference>
<dbReference type="InterPro" id="IPR027359">
    <property type="entry name" value="Volt_channel_dom_sf"/>
</dbReference>
<dbReference type="SUPFAM" id="SSF81324">
    <property type="entry name" value="Voltage-gated potassium channels"/>
    <property type="match status" value="1"/>
</dbReference>
<evidence type="ECO:0000256" key="4">
    <source>
        <dbReference type="ARBA" id="ARBA00022568"/>
    </source>
</evidence>
<dbReference type="PANTHER" id="PTHR45628">
    <property type="entry name" value="VOLTAGE-DEPENDENT CALCIUM CHANNEL TYPE A SUBUNIT ALPHA-1"/>
    <property type="match status" value="1"/>
</dbReference>
<evidence type="ECO:0000256" key="1">
    <source>
        <dbReference type="ARBA" id="ARBA00004651"/>
    </source>
</evidence>
<evidence type="ECO:0000313" key="19">
    <source>
        <dbReference type="EMBL" id="KAK3243379.1"/>
    </source>
</evidence>
<dbReference type="GO" id="GO:0098703">
    <property type="term" value="P:calcium ion import across plasma membrane"/>
    <property type="evidence" value="ECO:0007669"/>
    <property type="project" value="TreeGrafter"/>
</dbReference>
<evidence type="ECO:0000256" key="10">
    <source>
        <dbReference type="ARBA" id="ARBA00023065"/>
    </source>
</evidence>
<evidence type="ECO:0000256" key="2">
    <source>
        <dbReference type="ARBA" id="ARBA00022448"/>
    </source>
</evidence>
<keyword evidence="7" id="KW-0106">Calcium</keyword>
<comment type="similarity">
    <text evidence="14">Belongs to the calcium channel alpha-1 subunit (TC 1.A.1.11) family.</text>
</comment>
<evidence type="ECO:0000256" key="6">
    <source>
        <dbReference type="ARBA" id="ARBA00022692"/>
    </source>
</evidence>
<keyword evidence="10" id="KW-0406">Ion transport</keyword>
<feature type="region of interest" description="Disordered" evidence="16">
    <location>
        <begin position="555"/>
        <end position="614"/>
    </location>
</feature>
<dbReference type="GO" id="GO:0005891">
    <property type="term" value="C:voltage-gated calcium channel complex"/>
    <property type="evidence" value="ECO:0007669"/>
    <property type="project" value="TreeGrafter"/>
</dbReference>
<evidence type="ECO:0000256" key="8">
    <source>
        <dbReference type="ARBA" id="ARBA00022882"/>
    </source>
</evidence>
<feature type="domain" description="Ion transport" evidence="18">
    <location>
        <begin position="94"/>
        <end position="309"/>
    </location>
</feature>
<feature type="compositionally biased region" description="Basic and acidic residues" evidence="16">
    <location>
        <begin position="691"/>
        <end position="700"/>
    </location>
</feature>
<dbReference type="GO" id="GO:0008331">
    <property type="term" value="F:high voltage-gated calcium channel activity"/>
    <property type="evidence" value="ECO:0007669"/>
    <property type="project" value="TreeGrafter"/>
</dbReference>
<feature type="compositionally biased region" description="Polar residues" evidence="16">
    <location>
        <begin position="574"/>
        <end position="605"/>
    </location>
</feature>
<comment type="subcellular location">
    <subcellularLocation>
        <location evidence="1">Cell membrane</location>
        <topology evidence="1">Multi-pass membrane protein</topology>
    </subcellularLocation>
</comment>
<keyword evidence="6 17" id="KW-0812">Transmembrane</keyword>
<evidence type="ECO:0000313" key="20">
    <source>
        <dbReference type="Proteomes" id="UP001190700"/>
    </source>
</evidence>
<evidence type="ECO:0000256" key="3">
    <source>
        <dbReference type="ARBA" id="ARBA00022475"/>
    </source>
</evidence>
<keyword evidence="11 17" id="KW-0472">Membrane</keyword>
<keyword evidence="3" id="KW-1003">Cell membrane</keyword>
<evidence type="ECO:0000256" key="11">
    <source>
        <dbReference type="ARBA" id="ARBA00023136"/>
    </source>
</evidence>
<accession>A0AAE0BWP2</accession>
<evidence type="ECO:0000256" key="13">
    <source>
        <dbReference type="ARBA" id="ARBA00023303"/>
    </source>
</evidence>
<evidence type="ECO:0000256" key="5">
    <source>
        <dbReference type="ARBA" id="ARBA00022673"/>
    </source>
</evidence>
<sequence>MSSPGTELLLAVEEAESAGPVDGLCDAMLQLDLGEFELQNLTRVPLREVDAYLNEAPARKRKRNKDRAARQRGAECNSSIQRRVLARLHLRCWWLDITSMVVTTSSTVVYLVEMCLKMFGLGFSQYFKVGWNKFDFALVMLSAADWLMSSSLNAVKSLRMVRIVKMMRLSPSLNGLKMLFQTIVLSLPSLVNVGGLLFLLCYLFAILGVSLFGKVKYNGELDEHTNFRTFGSAMMLLLRSATGEAWNSIMYSVMLQEDCDSSSECALGECCGNNFAPLYFDLFVIMCSFVLLNLLIAVVVDSFCQTKKDNDKQISLDDLTMFHEKWMELDEHHELMLPGEMFEKFICRLPAPLGLKDEPFSRSRILHFSRTCHIELNSIMFFTYHETLKALCYRAMGAEPETLPMQVQSEMQKSELKTSVRVFKELSVRDTPNAMNMKPPNMKAIAPHIAPSTEPLARSASIALHSFEARDAAAATAIPSSPSITELYSVQILQAFARGYLTRKWTSKHVALLQENRKVKDAEDILLHLHGIFEAAHESQDSAFVLRGQADHRGEVTASQHALRQEPPQGGRSGTSATVDSNAQPGSDSQDLPAGTVSQAASIPRTQGGADQSLRGLLPRSANAAAAGHAGDDGRSLRAAHTLKRSAHLALYAEANGDKLTAVTQEGQTEEVHNGRDARGGRGAQQEAEDTGGRSKEAVRAGRVSFSPSVMPSEPAKHPDVWVAEGEAMTSLYGTAGWGEGMEIGGLRPEVKMQGQISRQE</sequence>
<dbReference type="Gene3D" id="1.10.238.10">
    <property type="entry name" value="EF-hand"/>
    <property type="match status" value="1"/>
</dbReference>
<evidence type="ECO:0000256" key="7">
    <source>
        <dbReference type="ARBA" id="ARBA00022837"/>
    </source>
</evidence>
<evidence type="ECO:0000256" key="9">
    <source>
        <dbReference type="ARBA" id="ARBA00022989"/>
    </source>
</evidence>
<dbReference type="EMBL" id="LGRX02032921">
    <property type="protein sequence ID" value="KAK3243379.1"/>
    <property type="molecule type" value="Genomic_DNA"/>
</dbReference>
<comment type="caution">
    <text evidence="19">The sequence shown here is derived from an EMBL/GenBank/DDBJ whole genome shotgun (WGS) entry which is preliminary data.</text>
</comment>
<dbReference type="InterPro" id="IPR005821">
    <property type="entry name" value="Ion_trans_dom"/>
</dbReference>
<keyword evidence="4" id="KW-0109">Calcium transport</keyword>
<keyword evidence="5" id="KW-0107">Calcium channel</keyword>
<evidence type="ECO:0000256" key="16">
    <source>
        <dbReference type="SAM" id="MobiDB-lite"/>
    </source>
</evidence>
<proteinExistence type="inferred from homology"/>
<feature type="transmembrane region" description="Helical" evidence="17">
    <location>
        <begin position="136"/>
        <end position="158"/>
    </location>
</feature>
<dbReference type="Gene3D" id="1.10.287.70">
    <property type="match status" value="1"/>
</dbReference>
<dbReference type="Gene3D" id="1.20.120.350">
    <property type="entry name" value="Voltage-gated potassium channels. Chain C"/>
    <property type="match status" value="1"/>
</dbReference>
<name>A0AAE0BWP2_9CHLO</name>
<keyword evidence="2" id="KW-0813">Transport</keyword>
<feature type="region of interest" description="Disordered" evidence="16">
    <location>
        <begin position="665"/>
        <end position="717"/>
    </location>
</feature>
<protein>
    <recommendedName>
        <fullName evidence="15">Calcium-channel protein CCH1</fullName>
    </recommendedName>
</protein>
<dbReference type="InterPro" id="IPR050599">
    <property type="entry name" value="VDCC_alpha-1_subunit"/>
</dbReference>
<keyword evidence="20" id="KW-1185">Reference proteome</keyword>